<sequence length="102" mass="11188">MLSRISACSFLNLVVSAQLNDSIYGGRYSPSVTYSGFKGKILYQDGQDLASFSAVGIKPLLLPKPYYRGFAIYMRTQGYACWPAWKGGSTLTISFMSPVLTP</sequence>
<evidence type="ECO:0000313" key="2">
    <source>
        <dbReference type="EMBL" id="OCK81933.1"/>
    </source>
</evidence>
<reference evidence="2 3" key="1">
    <citation type="journal article" date="2016" name="Nat. Commun.">
        <title>Ectomycorrhizal ecology is imprinted in the genome of the dominant symbiotic fungus Cenococcum geophilum.</title>
        <authorList>
            <consortium name="DOE Joint Genome Institute"/>
            <person name="Peter M."/>
            <person name="Kohler A."/>
            <person name="Ohm R.A."/>
            <person name="Kuo A."/>
            <person name="Krutzmann J."/>
            <person name="Morin E."/>
            <person name="Arend M."/>
            <person name="Barry K.W."/>
            <person name="Binder M."/>
            <person name="Choi C."/>
            <person name="Clum A."/>
            <person name="Copeland A."/>
            <person name="Grisel N."/>
            <person name="Haridas S."/>
            <person name="Kipfer T."/>
            <person name="LaButti K."/>
            <person name="Lindquist E."/>
            <person name="Lipzen A."/>
            <person name="Maire R."/>
            <person name="Meier B."/>
            <person name="Mihaltcheva S."/>
            <person name="Molinier V."/>
            <person name="Murat C."/>
            <person name="Poggeler S."/>
            <person name="Quandt C.A."/>
            <person name="Sperisen C."/>
            <person name="Tritt A."/>
            <person name="Tisserant E."/>
            <person name="Crous P.W."/>
            <person name="Henrissat B."/>
            <person name="Nehls U."/>
            <person name="Egli S."/>
            <person name="Spatafora J.W."/>
            <person name="Grigoriev I.V."/>
            <person name="Martin F.M."/>
        </authorList>
    </citation>
    <scope>NUCLEOTIDE SEQUENCE [LARGE SCALE GENOMIC DNA]</scope>
    <source>
        <strain evidence="2 3">CBS 459.81</strain>
    </source>
</reference>
<dbReference type="AlphaFoldDB" id="A0A8E2JGS6"/>
<gene>
    <name evidence="2" type="ORF">K432DRAFT_448500</name>
</gene>
<evidence type="ECO:0000313" key="3">
    <source>
        <dbReference type="Proteomes" id="UP000250266"/>
    </source>
</evidence>
<protein>
    <submittedName>
        <fullName evidence="2">Uncharacterized protein</fullName>
    </submittedName>
</protein>
<accession>A0A8E2JGS6</accession>
<feature type="chain" id="PRO_5034583358" evidence="1">
    <location>
        <begin position="18"/>
        <end position="102"/>
    </location>
</feature>
<organism evidence="2 3">
    <name type="scientific">Lepidopterella palustris CBS 459.81</name>
    <dbReference type="NCBI Taxonomy" id="1314670"/>
    <lineage>
        <taxon>Eukaryota</taxon>
        <taxon>Fungi</taxon>
        <taxon>Dikarya</taxon>
        <taxon>Ascomycota</taxon>
        <taxon>Pezizomycotina</taxon>
        <taxon>Dothideomycetes</taxon>
        <taxon>Pleosporomycetidae</taxon>
        <taxon>Mytilinidiales</taxon>
        <taxon>Argynnaceae</taxon>
        <taxon>Lepidopterella</taxon>
    </lineage>
</organism>
<feature type="signal peptide" evidence="1">
    <location>
        <begin position="1"/>
        <end position="17"/>
    </location>
</feature>
<dbReference type="Proteomes" id="UP000250266">
    <property type="component" value="Unassembled WGS sequence"/>
</dbReference>
<keyword evidence="1" id="KW-0732">Signal</keyword>
<keyword evidence="3" id="KW-1185">Reference proteome</keyword>
<evidence type="ECO:0000256" key="1">
    <source>
        <dbReference type="SAM" id="SignalP"/>
    </source>
</evidence>
<proteinExistence type="predicted"/>
<name>A0A8E2JGS6_9PEZI</name>
<dbReference type="EMBL" id="KV744904">
    <property type="protein sequence ID" value="OCK81933.1"/>
    <property type="molecule type" value="Genomic_DNA"/>
</dbReference>